<evidence type="ECO:0000313" key="1">
    <source>
        <dbReference type="EMBL" id="ETO01970.1"/>
    </source>
</evidence>
<organism evidence="1 2">
    <name type="scientific">Reticulomyxa filosa</name>
    <dbReference type="NCBI Taxonomy" id="46433"/>
    <lineage>
        <taxon>Eukaryota</taxon>
        <taxon>Sar</taxon>
        <taxon>Rhizaria</taxon>
        <taxon>Retaria</taxon>
        <taxon>Foraminifera</taxon>
        <taxon>Monothalamids</taxon>
        <taxon>Reticulomyxidae</taxon>
        <taxon>Reticulomyxa</taxon>
    </lineage>
</organism>
<dbReference type="EMBL" id="ASPP01036989">
    <property type="protein sequence ID" value="ETO01970.1"/>
    <property type="molecule type" value="Genomic_DNA"/>
</dbReference>
<dbReference type="AlphaFoldDB" id="X6LMM5"/>
<sequence length="504" mass="59522">MKFIMKHKKNKNTKEYLDAMGMCKLILKQRTMYPMKRIEYAIDYVKDKLIDQNGVIKIIDEESYETLLKEGAIFLLGIGQEQLKEILIKNNLLYWAAGRNKTQLKKKFNKGWNLSSFLTFRIFLLFEICIGLRQEGANQMRLPRGSTFKQVYEKGVKELQVQLTTYWDFITTEEFKYKCPDLLDDWSCNVVNRLMNLKSTLSNSYNEMSLVVGHEGHCIYLSLCKKFDFILVRVDNRWMNTVPSNTPHPKNGALIQPYLVAYFKSNGLDIDKNKEWLKEYIKNATILKDGDINESMMHLYCSGNNNPREGNALLIVKDWPYRPIQKDAENCYMRSHNFGYRIRLGNVVYQWFRNQESKSFVFNKTNYNSIINEEKTKYNGSENRVKGGNTLNISNATIQISSKQLKVEYEEIYNGMAMAQTLVAKAKIHTIQNEAFYSRDESVNQIYFELYLNLTERAQFRQFYQYKFPRLIQIIKEIDQKLVRFYFDTYVFDFQLIPSFSSLF</sequence>
<protein>
    <submittedName>
        <fullName evidence="1">Uncharacterized protein</fullName>
    </submittedName>
</protein>
<comment type="caution">
    <text evidence="1">The sequence shown here is derived from an EMBL/GenBank/DDBJ whole genome shotgun (WGS) entry which is preliminary data.</text>
</comment>
<proteinExistence type="predicted"/>
<gene>
    <name evidence="1" type="ORF">RFI_35469</name>
</gene>
<keyword evidence="2" id="KW-1185">Reference proteome</keyword>
<evidence type="ECO:0000313" key="2">
    <source>
        <dbReference type="Proteomes" id="UP000023152"/>
    </source>
</evidence>
<dbReference type="Proteomes" id="UP000023152">
    <property type="component" value="Unassembled WGS sequence"/>
</dbReference>
<reference evidence="1 2" key="1">
    <citation type="journal article" date="2013" name="Curr. Biol.">
        <title>The Genome of the Foraminiferan Reticulomyxa filosa.</title>
        <authorList>
            <person name="Glockner G."/>
            <person name="Hulsmann N."/>
            <person name="Schleicher M."/>
            <person name="Noegel A.A."/>
            <person name="Eichinger L."/>
            <person name="Gallinger C."/>
            <person name="Pawlowski J."/>
            <person name="Sierra R."/>
            <person name="Euteneuer U."/>
            <person name="Pillet L."/>
            <person name="Moustafa A."/>
            <person name="Platzer M."/>
            <person name="Groth M."/>
            <person name="Szafranski K."/>
            <person name="Schliwa M."/>
        </authorList>
    </citation>
    <scope>NUCLEOTIDE SEQUENCE [LARGE SCALE GENOMIC DNA]</scope>
</reference>
<accession>X6LMM5</accession>
<name>X6LMM5_RETFI</name>
<dbReference type="OrthoDB" id="10064100at2759"/>